<sequence>ERGSMAEEMRLGFSSIQSGLANLHTEVASINNKLDNITSRLDTSERRISDIEDRVYVLENSLSEIHRSREKCDDLENRARHSNLRIIGLPEGNEGKDPILFMEKLLVEVLGENTFPGRIEIERAHRALRPRPKEGERPRIMIFKLLRFPDKMRILRRALTYQNHKIFFFPDVSTELQARRHKFTEARRLCHSLQIPFSLLHPAKLRLSLREGPKFFIDPEEA</sequence>
<organism evidence="2 3">
    <name type="scientific">Latimeria chalumnae</name>
    <name type="common">Coelacanth</name>
    <dbReference type="NCBI Taxonomy" id="7897"/>
    <lineage>
        <taxon>Eukaryota</taxon>
        <taxon>Metazoa</taxon>
        <taxon>Chordata</taxon>
        <taxon>Craniata</taxon>
        <taxon>Vertebrata</taxon>
        <taxon>Euteleostomi</taxon>
        <taxon>Coelacanthiformes</taxon>
        <taxon>Coelacanthidae</taxon>
        <taxon>Latimeria</taxon>
    </lineage>
</organism>
<dbReference type="OMA" id="IVSEDIC"/>
<keyword evidence="1" id="KW-0175">Coiled coil</keyword>
<proteinExistence type="predicted"/>
<dbReference type="Ensembl" id="ENSLACT00000011202.1">
    <property type="protein sequence ID" value="ENSLACP00000011119.1"/>
    <property type="gene ID" value="ENSLACG00000009782.1"/>
</dbReference>
<dbReference type="InterPro" id="IPR004244">
    <property type="entry name" value="Transposase_22"/>
</dbReference>
<dbReference type="Proteomes" id="UP000008672">
    <property type="component" value="Unassembled WGS sequence"/>
</dbReference>
<accession>H3AN98</accession>
<reference evidence="2" key="3">
    <citation type="submission" date="2025-09" db="UniProtKB">
        <authorList>
            <consortium name="Ensembl"/>
        </authorList>
    </citation>
    <scope>IDENTIFICATION</scope>
</reference>
<evidence type="ECO:0008006" key="4">
    <source>
        <dbReference type="Google" id="ProtNLM"/>
    </source>
</evidence>
<dbReference type="Gene3D" id="1.20.5.2280">
    <property type="match status" value="1"/>
</dbReference>
<evidence type="ECO:0000313" key="3">
    <source>
        <dbReference type="Proteomes" id="UP000008672"/>
    </source>
</evidence>
<evidence type="ECO:0000313" key="2">
    <source>
        <dbReference type="Ensembl" id="ENSLACP00000011119.1"/>
    </source>
</evidence>
<name>H3AN98_LATCH</name>
<evidence type="ECO:0000256" key="1">
    <source>
        <dbReference type="SAM" id="Coils"/>
    </source>
</evidence>
<reference evidence="3" key="1">
    <citation type="submission" date="2011-08" db="EMBL/GenBank/DDBJ databases">
        <title>The draft genome of Latimeria chalumnae.</title>
        <authorList>
            <person name="Di Palma F."/>
            <person name="Alfoldi J."/>
            <person name="Johnson J."/>
            <person name="Berlin A."/>
            <person name="Gnerre S."/>
            <person name="Jaffe D."/>
            <person name="MacCallum I."/>
            <person name="Young S."/>
            <person name="Walker B.J."/>
            <person name="Lander E."/>
            <person name="Lindblad-Toh K."/>
        </authorList>
    </citation>
    <scope>NUCLEOTIDE SEQUENCE [LARGE SCALE GENOMIC DNA]</scope>
    <source>
        <strain evidence="3">Wild caught</strain>
    </source>
</reference>
<dbReference type="InParanoid" id="H3AN98"/>
<reference evidence="2" key="2">
    <citation type="submission" date="2025-08" db="UniProtKB">
        <authorList>
            <consortium name="Ensembl"/>
        </authorList>
    </citation>
    <scope>IDENTIFICATION</scope>
</reference>
<dbReference type="GeneTree" id="ENSGT00940000163893"/>
<keyword evidence="3" id="KW-1185">Reference proteome</keyword>
<dbReference type="Gene3D" id="3.30.70.1820">
    <property type="entry name" value="L1 transposable element, RRM domain"/>
    <property type="match status" value="1"/>
</dbReference>
<dbReference type="STRING" id="7897.ENSLACP00000011119"/>
<feature type="coiled-coil region" evidence="1">
    <location>
        <begin position="20"/>
        <end position="78"/>
    </location>
</feature>
<dbReference type="AlphaFoldDB" id="H3AN98"/>
<protein>
    <recommendedName>
        <fullName evidence="4">L1 transposable element RRM domain-containing protein</fullName>
    </recommendedName>
</protein>
<dbReference type="HOGENOM" id="CLU_062834_2_2_1"/>
<dbReference type="EMBL" id="AFYH01151147">
    <property type="status" value="NOT_ANNOTATED_CDS"/>
    <property type="molecule type" value="Genomic_DNA"/>
</dbReference>
<dbReference type="PANTHER" id="PTHR11505">
    <property type="entry name" value="L1 TRANSPOSABLE ELEMENT-RELATED"/>
    <property type="match status" value="1"/>
</dbReference>